<feature type="transmembrane region" description="Helical" evidence="7">
    <location>
        <begin position="111"/>
        <end position="132"/>
    </location>
</feature>
<dbReference type="PANTHER" id="PTHR43744">
    <property type="entry name" value="ABC TRANSPORTER PERMEASE PROTEIN MG189-RELATED-RELATED"/>
    <property type="match status" value="1"/>
</dbReference>
<accession>A0A9D0ZAW1</accession>
<comment type="subcellular location">
    <subcellularLocation>
        <location evidence="1">Cell membrane</location>
        <topology evidence="1">Multi-pass membrane protein</topology>
    </subcellularLocation>
</comment>
<organism evidence="9 10">
    <name type="scientific">Candidatus Onthenecus intestinigallinarum</name>
    <dbReference type="NCBI Taxonomy" id="2840875"/>
    <lineage>
        <taxon>Bacteria</taxon>
        <taxon>Bacillati</taxon>
        <taxon>Bacillota</taxon>
        <taxon>Clostridia</taxon>
        <taxon>Eubacteriales</taxon>
        <taxon>Candidatus Onthenecus</taxon>
    </lineage>
</organism>
<dbReference type="Gene3D" id="1.10.3720.10">
    <property type="entry name" value="MetI-like"/>
    <property type="match status" value="1"/>
</dbReference>
<feature type="transmembrane region" description="Helical" evidence="7">
    <location>
        <begin position="12"/>
        <end position="35"/>
    </location>
</feature>
<comment type="caution">
    <text evidence="9">The sequence shown here is derived from an EMBL/GenBank/DDBJ whole genome shotgun (WGS) entry which is preliminary data.</text>
</comment>
<dbReference type="InterPro" id="IPR035906">
    <property type="entry name" value="MetI-like_sf"/>
</dbReference>
<dbReference type="PANTHER" id="PTHR43744:SF9">
    <property type="entry name" value="POLYGALACTURONAN_RHAMNOGALACTURONAN TRANSPORT SYSTEM PERMEASE PROTEIN YTCP"/>
    <property type="match status" value="1"/>
</dbReference>
<dbReference type="SUPFAM" id="SSF161098">
    <property type="entry name" value="MetI-like"/>
    <property type="match status" value="1"/>
</dbReference>
<dbReference type="AlphaFoldDB" id="A0A9D0ZAW1"/>
<evidence type="ECO:0000256" key="1">
    <source>
        <dbReference type="ARBA" id="ARBA00004651"/>
    </source>
</evidence>
<protein>
    <submittedName>
        <fullName evidence="9">Carbohydrate ABC transporter permease</fullName>
    </submittedName>
</protein>
<reference evidence="9" key="2">
    <citation type="journal article" date="2021" name="PeerJ">
        <title>Extensive microbial diversity within the chicken gut microbiome revealed by metagenomics and culture.</title>
        <authorList>
            <person name="Gilroy R."/>
            <person name="Ravi A."/>
            <person name="Getino M."/>
            <person name="Pursley I."/>
            <person name="Horton D.L."/>
            <person name="Alikhan N.F."/>
            <person name="Baker D."/>
            <person name="Gharbi K."/>
            <person name="Hall N."/>
            <person name="Watson M."/>
            <person name="Adriaenssens E.M."/>
            <person name="Foster-Nyarko E."/>
            <person name="Jarju S."/>
            <person name="Secka A."/>
            <person name="Antonio M."/>
            <person name="Oren A."/>
            <person name="Chaudhuri R.R."/>
            <person name="La Ragione R."/>
            <person name="Hildebrand F."/>
            <person name="Pallen M.J."/>
        </authorList>
    </citation>
    <scope>NUCLEOTIDE SEQUENCE</scope>
    <source>
        <strain evidence="9">ChiSxjej2B14-6234</strain>
    </source>
</reference>
<evidence type="ECO:0000259" key="8">
    <source>
        <dbReference type="Pfam" id="PF00528"/>
    </source>
</evidence>
<feature type="transmembrane region" description="Helical" evidence="7">
    <location>
        <begin position="262"/>
        <end position="282"/>
    </location>
</feature>
<sequence>MKIQQSRADRAIHALISLALALIVLVTVYPIYFVIIASVSDSSAVANGQVWLYPRELYLEGYKRIFEYEDLWRGYRNTIFYAAGGTALSLLVTISGAYVMSRRECMLNRPLMVYFTIPMFFSGGLIPTYLLISSLGLLNNPLVLILPGCFGIYNMIIARTFFQSSIPGELRDAAFIDGCGECGFFVRIALPLSKAIISVIGLYVAVAIWNDYFSALIYITDREYIPLQLVLREILISNSFDTRSAGGGITNSALEQQRLRDLVKYCVMVVSTLPVICIYPFIQKYFEKGVMIGSIKG</sequence>
<evidence type="ECO:0000313" key="10">
    <source>
        <dbReference type="Proteomes" id="UP000886887"/>
    </source>
</evidence>
<name>A0A9D0ZAW1_9FIRM</name>
<gene>
    <name evidence="9" type="ORF">IAB73_09400</name>
</gene>
<reference evidence="9" key="1">
    <citation type="submission" date="2020-10" db="EMBL/GenBank/DDBJ databases">
        <authorList>
            <person name="Gilroy R."/>
        </authorList>
    </citation>
    <scope>NUCLEOTIDE SEQUENCE</scope>
    <source>
        <strain evidence="9">ChiSxjej2B14-6234</strain>
    </source>
</reference>
<evidence type="ECO:0000256" key="4">
    <source>
        <dbReference type="ARBA" id="ARBA00022692"/>
    </source>
</evidence>
<feature type="transmembrane region" description="Helical" evidence="7">
    <location>
        <begin position="144"/>
        <end position="162"/>
    </location>
</feature>
<evidence type="ECO:0000256" key="7">
    <source>
        <dbReference type="SAM" id="Phobius"/>
    </source>
</evidence>
<proteinExistence type="predicted"/>
<keyword evidence="5 7" id="KW-1133">Transmembrane helix</keyword>
<dbReference type="EMBL" id="DVFJ01000035">
    <property type="protein sequence ID" value="HIQ72407.1"/>
    <property type="molecule type" value="Genomic_DNA"/>
</dbReference>
<evidence type="ECO:0000256" key="2">
    <source>
        <dbReference type="ARBA" id="ARBA00022448"/>
    </source>
</evidence>
<feature type="transmembrane region" description="Helical" evidence="7">
    <location>
        <begin position="79"/>
        <end position="99"/>
    </location>
</feature>
<evidence type="ECO:0000256" key="5">
    <source>
        <dbReference type="ARBA" id="ARBA00022989"/>
    </source>
</evidence>
<evidence type="ECO:0000256" key="3">
    <source>
        <dbReference type="ARBA" id="ARBA00022475"/>
    </source>
</evidence>
<evidence type="ECO:0000313" key="9">
    <source>
        <dbReference type="EMBL" id="HIQ72407.1"/>
    </source>
</evidence>
<dbReference type="Pfam" id="PF00528">
    <property type="entry name" value="BPD_transp_1"/>
    <property type="match status" value="1"/>
</dbReference>
<dbReference type="InterPro" id="IPR000515">
    <property type="entry name" value="MetI-like"/>
</dbReference>
<dbReference type="GO" id="GO:0005886">
    <property type="term" value="C:plasma membrane"/>
    <property type="evidence" value="ECO:0007669"/>
    <property type="project" value="UniProtKB-SubCell"/>
</dbReference>
<feature type="domain" description="ABC transmembrane type-1" evidence="8">
    <location>
        <begin position="111"/>
        <end position="290"/>
    </location>
</feature>
<keyword evidence="4 7" id="KW-0812">Transmembrane</keyword>
<keyword evidence="2" id="KW-0813">Transport</keyword>
<evidence type="ECO:0000256" key="6">
    <source>
        <dbReference type="ARBA" id="ARBA00023136"/>
    </source>
</evidence>
<keyword evidence="6 7" id="KW-0472">Membrane</keyword>
<keyword evidence="3" id="KW-1003">Cell membrane</keyword>
<dbReference type="CDD" id="cd06261">
    <property type="entry name" value="TM_PBP2"/>
    <property type="match status" value="1"/>
</dbReference>
<dbReference type="GO" id="GO:0055085">
    <property type="term" value="P:transmembrane transport"/>
    <property type="evidence" value="ECO:0007669"/>
    <property type="project" value="InterPro"/>
</dbReference>
<dbReference type="Proteomes" id="UP000886887">
    <property type="component" value="Unassembled WGS sequence"/>
</dbReference>